<dbReference type="EMBL" id="BJLH01000005">
    <property type="protein sequence ID" value="GEA60167.1"/>
    <property type="molecule type" value="Genomic_DNA"/>
</dbReference>
<sequence length="551" mass="61381">MTILTNRRLSNFKLLPLALSILPLAVSANSNVVHDAEYYILEAQNGKVWEVEDKDLDAKLAELEKEYGTPPNIVHFMWDDQPMGAIGVPAIQQARGYETPNLNQMADEGMLFSRMYTEPSCTPTRAAALTGQHPIRNGMYRVGFPVEYHGISEESVTTANILSEAGYATGFFGKAHLGDIEESYMHNQGFDVAFAAIYNQVASIWNEQGEAANATLGFKESVLAPDPYHLDDTYMSDDIVLFYEGHKGEEAKEWCGVSLDCYNQFDKEAERRALQFIETNAAAKQPFYVAWWPQWVSFIPEQKKSSRQRGIVGDAYQNNLDPSAGALMETLKKAGIEENTLVIAMADNGPMTHNPPAGLGMGEGLFRGGKGDFTEGGVRVTAQAWWPGMIEPGQTVGDIIHVTDLYTTFARLGKATQNIPDDRVIDGIDQTSLLLNGDTHGRRDYVHIYSGDKLGATVKKHYKMHWINTDPTASSGIGSTYYDLLNDPREQSPLLVNMVMHGRSFTRMRERHEMMMEKYPNKKAGHGPAYTGMELLNPDTKKLSEPLIFIE</sequence>
<gene>
    <name evidence="9" type="ORF">VCO01S_13600</name>
</gene>
<dbReference type="InterPro" id="IPR017850">
    <property type="entry name" value="Alkaline_phosphatase_core_sf"/>
</dbReference>
<evidence type="ECO:0000256" key="4">
    <source>
        <dbReference type="ARBA" id="ARBA00022729"/>
    </source>
</evidence>
<evidence type="ECO:0000256" key="5">
    <source>
        <dbReference type="ARBA" id="ARBA00022801"/>
    </source>
</evidence>
<dbReference type="Proteomes" id="UP000318242">
    <property type="component" value="Unassembled WGS sequence"/>
</dbReference>
<dbReference type="InterPro" id="IPR000917">
    <property type="entry name" value="Sulfatase_N"/>
</dbReference>
<comment type="cofactor">
    <cofactor evidence="1">
        <name>Ca(2+)</name>
        <dbReference type="ChEBI" id="CHEBI:29108"/>
    </cofactor>
</comment>
<keyword evidence="6" id="KW-0106">Calcium</keyword>
<evidence type="ECO:0000256" key="7">
    <source>
        <dbReference type="SAM" id="SignalP"/>
    </source>
</evidence>
<name>A0A4Y3ILE8_9VIBR</name>
<evidence type="ECO:0000256" key="2">
    <source>
        <dbReference type="ARBA" id="ARBA00008779"/>
    </source>
</evidence>
<comment type="caution">
    <text evidence="9">The sequence shown here is derived from an EMBL/GenBank/DDBJ whole genome shotgun (WGS) entry which is preliminary data.</text>
</comment>
<protein>
    <submittedName>
        <fullName evidence="9">Sulfatase</fullName>
    </submittedName>
</protein>
<dbReference type="RefSeq" id="WP_141270609.1">
    <property type="nucleotide sequence ID" value="NZ_BJLH01000005.1"/>
</dbReference>
<evidence type="ECO:0000256" key="3">
    <source>
        <dbReference type="ARBA" id="ARBA00022723"/>
    </source>
</evidence>
<evidence type="ECO:0000256" key="1">
    <source>
        <dbReference type="ARBA" id="ARBA00001913"/>
    </source>
</evidence>
<evidence type="ECO:0000313" key="10">
    <source>
        <dbReference type="Proteomes" id="UP000318242"/>
    </source>
</evidence>
<evidence type="ECO:0000313" key="9">
    <source>
        <dbReference type="EMBL" id="GEA60167.1"/>
    </source>
</evidence>
<dbReference type="Gene3D" id="3.40.720.10">
    <property type="entry name" value="Alkaline Phosphatase, subunit A"/>
    <property type="match status" value="1"/>
</dbReference>
<proteinExistence type="inferred from homology"/>
<dbReference type="InterPro" id="IPR050738">
    <property type="entry name" value="Sulfatase"/>
</dbReference>
<comment type="similarity">
    <text evidence="2">Belongs to the sulfatase family.</text>
</comment>
<dbReference type="GO" id="GO:0046872">
    <property type="term" value="F:metal ion binding"/>
    <property type="evidence" value="ECO:0007669"/>
    <property type="project" value="UniProtKB-KW"/>
</dbReference>
<accession>A0A4Y3ILE8</accession>
<keyword evidence="5" id="KW-0378">Hydrolase</keyword>
<organism evidence="9 10">
    <name type="scientific">Vibrio comitans NBRC 102076</name>
    <dbReference type="NCBI Taxonomy" id="1219078"/>
    <lineage>
        <taxon>Bacteria</taxon>
        <taxon>Pseudomonadati</taxon>
        <taxon>Pseudomonadota</taxon>
        <taxon>Gammaproteobacteria</taxon>
        <taxon>Vibrionales</taxon>
        <taxon>Vibrionaceae</taxon>
        <taxon>Vibrio</taxon>
    </lineage>
</organism>
<keyword evidence="10" id="KW-1185">Reference proteome</keyword>
<dbReference type="PANTHER" id="PTHR42693:SF42">
    <property type="entry name" value="ARYLSULFATASE G"/>
    <property type="match status" value="1"/>
</dbReference>
<dbReference type="AlphaFoldDB" id="A0A4Y3ILE8"/>
<dbReference type="SUPFAM" id="SSF53649">
    <property type="entry name" value="Alkaline phosphatase-like"/>
    <property type="match status" value="1"/>
</dbReference>
<reference evidence="9 10" key="1">
    <citation type="submission" date="2019-06" db="EMBL/GenBank/DDBJ databases">
        <title>Whole genome shotgun sequence of Vibrio comitans NBRC 102076.</title>
        <authorList>
            <person name="Hosoyama A."/>
            <person name="Uohara A."/>
            <person name="Ohji S."/>
            <person name="Ichikawa N."/>
        </authorList>
    </citation>
    <scope>NUCLEOTIDE SEQUENCE [LARGE SCALE GENOMIC DNA]</scope>
    <source>
        <strain evidence="9 10">NBRC 102076</strain>
    </source>
</reference>
<dbReference type="Gene3D" id="3.30.1120.10">
    <property type="match status" value="1"/>
</dbReference>
<evidence type="ECO:0000256" key="6">
    <source>
        <dbReference type="ARBA" id="ARBA00022837"/>
    </source>
</evidence>
<feature type="signal peptide" evidence="7">
    <location>
        <begin position="1"/>
        <end position="28"/>
    </location>
</feature>
<dbReference type="Pfam" id="PF00884">
    <property type="entry name" value="Sulfatase"/>
    <property type="match status" value="1"/>
</dbReference>
<feature type="domain" description="Sulfatase N-terminal" evidence="8">
    <location>
        <begin position="71"/>
        <end position="412"/>
    </location>
</feature>
<evidence type="ECO:0000259" key="8">
    <source>
        <dbReference type="Pfam" id="PF00884"/>
    </source>
</evidence>
<dbReference type="GO" id="GO:0004065">
    <property type="term" value="F:arylsulfatase activity"/>
    <property type="evidence" value="ECO:0007669"/>
    <property type="project" value="TreeGrafter"/>
</dbReference>
<dbReference type="PANTHER" id="PTHR42693">
    <property type="entry name" value="ARYLSULFATASE FAMILY MEMBER"/>
    <property type="match status" value="1"/>
</dbReference>
<dbReference type="OrthoDB" id="974590at2"/>
<keyword evidence="4 7" id="KW-0732">Signal</keyword>
<keyword evidence="3" id="KW-0479">Metal-binding</keyword>
<feature type="chain" id="PRO_5021484319" evidence="7">
    <location>
        <begin position="29"/>
        <end position="551"/>
    </location>
</feature>